<dbReference type="Proteomes" id="UP000199206">
    <property type="component" value="Unassembled WGS sequence"/>
</dbReference>
<dbReference type="SMART" id="SM00558">
    <property type="entry name" value="JmjC"/>
    <property type="match status" value="1"/>
</dbReference>
<dbReference type="Gene3D" id="2.60.120.10">
    <property type="entry name" value="Jelly Rolls"/>
    <property type="match status" value="1"/>
</dbReference>
<dbReference type="PANTHER" id="PTHR12461:SF105">
    <property type="entry name" value="HYPOXIA-INDUCIBLE FACTOR 1-ALPHA INHIBITOR"/>
    <property type="match status" value="1"/>
</dbReference>
<evidence type="ECO:0000313" key="3">
    <source>
        <dbReference type="EMBL" id="SEM70979.1"/>
    </source>
</evidence>
<dbReference type="STRING" id="1166340.SAMN05192583_0946"/>
<reference evidence="4" key="1">
    <citation type="submission" date="2016-10" db="EMBL/GenBank/DDBJ databases">
        <authorList>
            <person name="Varghese N."/>
            <person name="Submissions S."/>
        </authorList>
    </citation>
    <scope>NUCLEOTIDE SEQUENCE [LARGE SCALE GENOMIC DNA]</scope>
    <source>
        <strain evidence="4">S6-262</strain>
    </source>
</reference>
<dbReference type="InterPro" id="IPR041667">
    <property type="entry name" value="Cupin_8"/>
</dbReference>
<evidence type="ECO:0000259" key="2">
    <source>
        <dbReference type="PROSITE" id="PS51184"/>
    </source>
</evidence>
<proteinExistence type="predicted"/>
<dbReference type="InterPro" id="IPR003347">
    <property type="entry name" value="JmjC_dom"/>
</dbReference>
<dbReference type="AlphaFoldDB" id="A0A1H8AMJ8"/>
<evidence type="ECO:0000313" key="4">
    <source>
        <dbReference type="Proteomes" id="UP000199206"/>
    </source>
</evidence>
<gene>
    <name evidence="3" type="ORF">SAMN05192583_0946</name>
</gene>
<dbReference type="RefSeq" id="WP_093664330.1">
    <property type="nucleotide sequence ID" value="NZ_FOCF01000002.1"/>
</dbReference>
<feature type="domain" description="JmjC" evidence="2">
    <location>
        <begin position="131"/>
        <end position="287"/>
    </location>
</feature>
<dbReference type="PANTHER" id="PTHR12461">
    <property type="entry name" value="HYPOXIA-INDUCIBLE FACTOR 1 ALPHA INHIBITOR-RELATED"/>
    <property type="match status" value="1"/>
</dbReference>
<keyword evidence="4" id="KW-1185">Reference proteome</keyword>
<feature type="region of interest" description="Disordered" evidence="1">
    <location>
        <begin position="1"/>
        <end position="27"/>
    </location>
</feature>
<organism evidence="3 4">
    <name type="scientific">Sphingomonas gellani</name>
    <dbReference type="NCBI Taxonomy" id="1166340"/>
    <lineage>
        <taxon>Bacteria</taxon>
        <taxon>Pseudomonadati</taxon>
        <taxon>Pseudomonadota</taxon>
        <taxon>Alphaproteobacteria</taxon>
        <taxon>Sphingomonadales</taxon>
        <taxon>Sphingomonadaceae</taxon>
        <taxon>Sphingomonas</taxon>
    </lineage>
</organism>
<dbReference type="OrthoDB" id="479699at2"/>
<dbReference type="Pfam" id="PF13621">
    <property type="entry name" value="Cupin_8"/>
    <property type="match status" value="1"/>
</dbReference>
<dbReference type="SUPFAM" id="SSF51197">
    <property type="entry name" value="Clavaminate synthase-like"/>
    <property type="match status" value="1"/>
</dbReference>
<protein>
    <submittedName>
        <fullName evidence="3">Cupin-like domain-containing protein</fullName>
    </submittedName>
</protein>
<accession>A0A1H8AMJ8</accession>
<dbReference type="EMBL" id="FOCF01000002">
    <property type="protein sequence ID" value="SEM70979.1"/>
    <property type="molecule type" value="Genomic_DNA"/>
</dbReference>
<dbReference type="InterPro" id="IPR014710">
    <property type="entry name" value="RmlC-like_jellyroll"/>
</dbReference>
<evidence type="ECO:0000256" key="1">
    <source>
        <dbReference type="SAM" id="MobiDB-lite"/>
    </source>
</evidence>
<sequence length="350" mass="38364">MGRPDPTTAPLRVTRRTRERDGRGTPPDLAATIADGVPTIFRGAARDWPLVQAGLESPGAAAAYLRRFDAGRPIVGYTAPPDARGRFHYDETVTRMNFRGERLPLTEMLDRIAAHADDPDAPALYVGSTDLDTYLPGLSAEVPLNAGDLFARHPPLASIWVGNRTTAAAHYDQSNNAAVCAVGRRRFTLFPPEQVANLYPGPLGPTPGGQAVTMVDFADPDLARYPLFAEAVEAGEVAELEPGDLLVYPALWWHQVEALEPFNVLINFWWNAAREELDTPMTTLLHAMLSLRDRPEHEKTAWRAIFEYYVFGPADRAAAHLPAAAQGPLAPIDPVSARRLRALVANRLNR</sequence>
<dbReference type="PROSITE" id="PS51184">
    <property type="entry name" value="JMJC"/>
    <property type="match status" value="1"/>
</dbReference>
<name>A0A1H8AMJ8_9SPHN</name>